<dbReference type="AlphaFoldDB" id="A0A0M3KKD1"/>
<evidence type="ECO:0000313" key="2">
    <source>
        <dbReference type="Proteomes" id="UP000267096"/>
    </source>
</evidence>
<reference evidence="1 2" key="2">
    <citation type="submission" date="2018-11" db="EMBL/GenBank/DDBJ databases">
        <authorList>
            <consortium name="Pathogen Informatics"/>
        </authorList>
    </citation>
    <scope>NUCLEOTIDE SEQUENCE [LARGE SCALE GENOMIC DNA]</scope>
</reference>
<gene>
    <name evidence="1" type="ORF">ASIM_LOCUS20829</name>
</gene>
<dbReference type="Proteomes" id="UP000267096">
    <property type="component" value="Unassembled WGS sequence"/>
</dbReference>
<dbReference type="WBParaSite" id="ASIM_0002146001-mRNA-1">
    <property type="protein sequence ID" value="ASIM_0002146001-mRNA-1"/>
    <property type="gene ID" value="ASIM_0002146001"/>
</dbReference>
<keyword evidence="2" id="KW-1185">Reference proteome</keyword>
<protein>
    <submittedName>
        <fullName evidence="3">DUF5641 domain-containing protein</fullName>
    </submittedName>
</protein>
<organism evidence="3">
    <name type="scientific">Anisakis simplex</name>
    <name type="common">Herring worm</name>
    <dbReference type="NCBI Taxonomy" id="6269"/>
    <lineage>
        <taxon>Eukaryota</taxon>
        <taxon>Metazoa</taxon>
        <taxon>Ecdysozoa</taxon>
        <taxon>Nematoda</taxon>
        <taxon>Chromadorea</taxon>
        <taxon>Rhabditida</taxon>
        <taxon>Spirurina</taxon>
        <taxon>Ascaridomorpha</taxon>
        <taxon>Ascaridoidea</taxon>
        <taxon>Anisakidae</taxon>
        <taxon>Anisakis</taxon>
        <taxon>Anisakis simplex complex</taxon>
    </lineage>
</organism>
<evidence type="ECO:0000313" key="1">
    <source>
        <dbReference type="EMBL" id="VDK80006.1"/>
    </source>
</evidence>
<dbReference type="EMBL" id="UYRR01040854">
    <property type="protein sequence ID" value="VDK80006.1"/>
    <property type="molecule type" value="Genomic_DNA"/>
</dbReference>
<proteinExistence type="predicted"/>
<evidence type="ECO:0000313" key="3">
    <source>
        <dbReference type="WBParaSite" id="ASIM_0002146001-mRNA-1"/>
    </source>
</evidence>
<accession>A0A0M3KKD1</accession>
<reference evidence="3" key="1">
    <citation type="submission" date="2017-02" db="UniProtKB">
        <authorList>
            <consortium name="WormBaseParasite"/>
        </authorList>
    </citation>
    <scope>IDENTIFICATION</scope>
</reference>
<sequence>MESIEAICVVVDEAPRSAINGTRHKESPPGRKLYDARILVSTNRDRVGQGQWINTKANDHFVESTSNLPTSGTTADRMESIEAICVVVDESPRSAINGTRHKESPPGRKLHDARILVSTNRGQFS</sequence>
<name>A0A0M3KKD1_ANISI</name>